<dbReference type="Proteomes" id="UP000242224">
    <property type="component" value="Unassembled WGS sequence"/>
</dbReference>
<keyword evidence="1" id="KW-0472">Membrane</keyword>
<reference evidence="3 4" key="1">
    <citation type="submission" date="2016-11" db="EMBL/GenBank/DDBJ databases">
        <title>A multilocus sequence analysis scheme for characterization of bacteria in the genus Thioclava.</title>
        <authorList>
            <person name="Liu Y."/>
            <person name="Shao Z."/>
        </authorList>
    </citation>
    <scope>NUCLEOTIDE SEQUENCE [LARGE SCALE GENOMIC DNA]</scope>
    <source>
        <strain evidence="3 4">11.10-0-13</strain>
    </source>
</reference>
<dbReference type="RefSeq" id="WP_078574756.1">
    <property type="nucleotide sequence ID" value="NZ_MPZS01000002.1"/>
</dbReference>
<feature type="transmembrane region" description="Helical" evidence="1">
    <location>
        <begin position="46"/>
        <end position="67"/>
    </location>
</feature>
<dbReference type="Pfam" id="PF04397">
    <property type="entry name" value="LytTR"/>
    <property type="match status" value="1"/>
</dbReference>
<feature type="transmembrane region" description="Helical" evidence="1">
    <location>
        <begin position="76"/>
        <end position="100"/>
    </location>
</feature>
<sequence length="271" mass="30026">MSEFWRIYLRALKIPALPVIWLVASAFGVIAGPFGSLEGMSFGGRLLYWPLVVGMAILIGTAIRIFVRRRFRLRVFWLEALVVASLAALVLAGPIFQITAWLANDPELPDLGVLHMLGYIFGLSMANSVLRRRMAPLQGRSRRKAVERVIPARPPEPDPAPRLLDRVEPTLRAPLIRLSVCDHYVDVVTEAGQASLLMRLADAIAETEGTPGLQVHRSHWVAQTGVRAIRRARGKTFLVMADGEEVPVSRTYQAQVEAENFPAFDESIAAQ</sequence>
<feature type="domain" description="HTH LytTR-type" evidence="2">
    <location>
        <begin position="163"/>
        <end position="256"/>
    </location>
</feature>
<dbReference type="EMBL" id="MPZS01000002">
    <property type="protein sequence ID" value="OOY12164.1"/>
    <property type="molecule type" value="Genomic_DNA"/>
</dbReference>
<dbReference type="Gene3D" id="2.40.50.1020">
    <property type="entry name" value="LytTr DNA-binding domain"/>
    <property type="match status" value="1"/>
</dbReference>
<keyword evidence="1" id="KW-0812">Transmembrane</keyword>
<evidence type="ECO:0000313" key="4">
    <source>
        <dbReference type="Proteomes" id="UP000242224"/>
    </source>
</evidence>
<dbReference type="PROSITE" id="PS50930">
    <property type="entry name" value="HTH_LYTTR"/>
    <property type="match status" value="1"/>
</dbReference>
<feature type="transmembrane region" description="Helical" evidence="1">
    <location>
        <begin position="112"/>
        <end position="130"/>
    </location>
</feature>
<comment type="caution">
    <text evidence="3">The sequence shown here is derived from an EMBL/GenBank/DDBJ whole genome shotgun (WGS) entry which is preliminary data.</text>
</comment>
<evidence type="ECO:0000313" key="3">
    <source>
        <dbReference type="EMBL" id="OOY12164.1"/>
    </source>
</evidence>
<accession>A0ABX3MKX3</accession>
<name>A0ABX3MKX3_9RHOB</name>
<proteinExistence type="predicted"/>
<dbReference type="SMART" id="SM00850">
    <property type="entry name" value="LytTR"/>
    <property type="match status" value="1"/>
</dbReference>
<evidence type="ECO:0000259" key="2">
    <source>
        <dbReference type="PROSITE" id="PS50930"/>
    </source>
</evidence>
<feature type="transmembrane region" description="Helical" evidence="1">
    <location>
        <begin position="12"/>
        <end position="34"/>
    </location>
</feature>
<dbReference type="InterPro" id="IPR007492">
    <property type="entry name" value="LytTR_DNA-bd_dom"/>
</dbReference>
<keyword evidence="4" id="KW-1185">Reference proteome</keyword>
<keyword evidence="1" id="KW-1133">Transmembrane helix</keyword>
<organism evidence="3 4">
    <name type="scientific">Thioclava marina</name>
    <dbReference type="NCBI Taxonomy" id="1915077"/>
    <lineage>
        <taxon>Bacteria</taxon>
        <taxon>Pseudomonadati</taxon>
        <taxon>Pseudomonadota</taxon>
        <taxon>Alphaproteobacteria</taxon>
        <taxon>Rhodobacterales</taxon>
        <taxon>Paracoccaceae</taxon>
        <taxon>Thioclava</taxon>
    </lineage>
</organism>
<protein>
    <recommendedName>
        <fullName evidence="2">HTH LytTR-type domain-containing protein</fullName>
    </recommendedName>
</protein>
<gene>
    <name evidence="3" type="ORF">BMG00_14040</name>
</gene>
<evidence type="ECO:0000256" key="1">
    <source>
        <dbReference type="SAM" id="Phobius"/>
    </source>
</evidence>